<evidence type="ECO:0000256" key="9">
    <source>
        <dbReference type="ARBA" id="ARBA00023136"/>
    </source>
</evidence>
<feature type="region of interest" description="Disordered" evidence="14">
    <location>
        <begin position="261"/>
        <end position="296"/>
    </location>
</feature>
<evidence type="ECO:0000256" key="11">
    <source>
        <dbReference type="ARBA" id="ARBA00023303"/>
    </source>
</evidence>
<organism evidence="16">
    <name type="scientific">Darwinula stevensoni</name>
    <dbReference type="NCBI Taxonomy" id="69355"/>
    <lineage>
        <taxon>Eukaryota</taxon>
        <taxon>Metazoa</taxon>
        <taxon>Ecdysozoa</taxon>
        <taxon>Arthropoda</taxon>
        <taxon>Crustacea</taxon>
        <taxon>Oligostraca</taxon>
        <taxon>Ostracoda</taxon>
        <taxon>Podocopa</taxon>
        <taxon>Podocopida</taxon>
        <taxon>Darwinulocopina</taxon>
        <taxon>Darwinuloidea</taxon>
        <taxon>Darwinulidae</taxon>
        <taxon>Darwinula</taxon>
    </lineage>
</organism>
<protein>
    <submittedName>
        <fullName evidence="16">Uncharacterized protein</fullName>
    </submittedName>
</protein>
<dbReference type="Proteomes" id="UP000677054">
    <property type="component" value="Unassembled WGS sequence"/>
</dbReference>
<dbReference type="GO" id="GO:0015280">
    <property type="term" value="F:ligand-gated sodium channel activity"/>
    <property type="evidence" value="ECO:0007669"/>
    <property type="project" value="TreeGrafter"/>
</dbReference>
<feature type="compositionally biased region" description="Basic and acidic residues" evidence="14">
    <location>
        <begin position="81"/>
        <end position="93"/>
    </location>
</feature>
<keyword evidence="10 12" id="KW-0739">Sodium transport</keyword>
<keyword evidence="17" id="KW-1185">Reference proteome</keyword>
<evidence type="ECO:0000256" key="14">
    <source>
        <dbReference type="SAM" id="MobiDB-lite"/>
    </source>
</evidence>
<dbReference type="EMBL" id="CAJPEV010003413">
    <property type="protein sequence ID" value="CAG0899702.1"/>
    <property type="molecule type" value="Genomic_DNA"/>
</dbReference>
<dbReference type="OrthoDB" id="6238402at2759"/>
<dbReference type="PANTHER" id="PTHR11690:SF248">
    <property type="entry name" value="PICKPOCKET 17, ISOFORM A"/>
    <property type="match status" value="1"/>
</dbReference>
<sequence>MYSTMTAFEIDRCAVLVKKTKRMGDKAAVHHGVKGGEEAQLENKRRDSLRLDPREFNGRRAFLEEETERMGSKAALHHGVKGGEEAQLEDERRETVGVGPVTVRFLERFTGHALGRSAYPESSFFRKLFWLIVFFIATGYMIYQIVDVINLYMSNPTTTGTQMVTRDSLQFPAVTICPHSAPLMNMADVQSLEKSLRGVLKLDRALQRVLRRLSRAEDECSQAMADPTCFSDAKCGVDENRVQSTCIRAFDQIYWSIFPQPDEKDATNPDGGPEFGGHPDGVAQDGMCNNQTDPEWTDDSVSESVIRYLLKALLRIQSFTLEGFLEQTDVKSRRNLFDMEKAIRHCSFNQEPCNPRDFGDLLTSEYGNCITFNADGKHKVNATEASQYGYRAGEPSFFKGMDPSKGLQLILTSYTPNDLRLLSTTQGFRIKIHAPSDTEGDTIGDGFDVNFDEVSYIGVRKLEFERLHPGDGGTCALDSYLDEHLDTSLLVYSHDMHYRKKTCLDLCYRRKVLRDFGKETCDWSDPLDFCYSRAFRDAEDASSNKGENLCGCPPYSCTYVSTRSKSSAHEDENITPRLRLQGGDVPVVLLLGEVGSRDRKAPGSRRVDAEGEGENRERAEISELLPTAPWTSFVGTVGGLLGLYTGLSFISVMEMLEWILDLLLYGWRKPRKDKIGPTRTTMLTLEAESRKKVALDPGPPWGYAPVYTRPSLKDTQRAGFDLAFSNYHF</sequence>
<dbReference type="PANTHER" id="PTHR11690">
    <property type="entry name" value="AMILORIDE-SENSITIVE SODIUM CHANNEL-RELATED"/>
    <property type="match status" value="1"/>
</dbReference>
<dbReference type="Gene3D" id="1.10.287.770">
    <property type="entry name" value="YojJ-like"/>
    <property type="match status" value="1"/>
</dbReference>
<evidence type="ECO:0000256" key="12">
    <source>
        <dbReference type="RuleBase" id="RU000679"/>
    </source>
</evidence>
<evidence type="ECO:0000256" key="3">
    <source>
        <dbReference type="ARBA" id="ARBA00022448"/>
    </source>
</evidence>
<dbReference type="AlphaFoldDB" id="A0A7R9ABR5"/>
<keyword evidence="4 12" id="KW-0894">Sodium channel</keyword>
<evidence type="ECO:0000256" key="1">
    <source>
        <dbReference type="ARBA" id="ARBA00004141"/>
    </source>
</evidence>
<accession>A0A7R9ABR5</accession>
<keyword evidence="9 15" id="KW-0472">Membrane</keyword>
<dbReference type="EMBL" id="LR902930">
    <property type="protein sequence ID" value="CAD7251272.1"/>
    <property type="molecule type" value="Genomic_DNA"/>
</dbReference>
<evidence type="ECO:0000256" key="7">
    <source>
        <dbReference type="ARBA" id="ARBA00023053"/>
    </source>
</evidence>
<evidence type="ECO:0000313" key="16">
    <source>
        <dbReference type="EMBL" id="CAD7251272.1"/>
    </source>
</evidence>
<feature type="transmembrane region" description="Helical" evidence="15">
    <location>
        <begin position="128"/>
        <end position="146"/>
    </location>
</feature>
<comment type="subcellular location">
    <subcellularLocation>
        <location evidence="1">Membrane</location>
        <topology evidence="1">Multi-pass membrane protein</topology>
    </subcellularLocation>
</comment>
<keyword evidence="7" id="KW-0915">Sodium</keyword>
<keyword evidence="13" id="KW-0175">Coiled coil</keyword>
<keyword evidence="3 12" id="KW-0813">Transport</keyword>
<gene>
    <name evidence="16" type="ORF">DSTB1V02_LOCUS11039</name>
</gene>
<keyword evidence="8 12" id="KW-0406">Ion transport</keyword>
<dbReference type="Pfam" id="PF00858">
    <property type="entry name" value="ASC"/>
    <property type="match status" value="1"/>
</dbReference>
<dbReference type="InterPro" id="IPR001873">
    <property type="entry name" value="ENaC"/>
</dbReference>
<dbReference type="PRINTS" id="PR01078">
    <property type="entry name" value="AMINACHANNEL"/>
</dbReference>
<evidence type="ECO:0000256" key="15">
    <source>
        <dbReference type="SAM" id="Phobius"/>
    </source>
</evidence>
<evidence type="ECO:0000313" key="17">
    <source>
        <dbReference type="Proteomes" id="UP000677054"/>
    </source>
</evidence>
<evidence type="ECO:0000256" key="2">
    <source>
        <dbReference type="ARBA" id="ARBA00007193"/>
    </source>
</evidence>
<name>A0A7R9ABR5_9CRUS</name>
<evidence type="ECO:0000256" key="10">
    <source>
        <dbReference type="ARBA" id="ARBA00023201"/>
    </source>
</evidence>
<keyword evidence="11 12" id="KW-0407">Ion channel</keyword>
<dbReference type="GO" id="GO:0005886">
    <property type="term" value="C:plasma membrane"/>
    <property type="evidence" value="ECO:0007669"/>
    <property type="project" value="TreeGrafter"/>
</dbReference>
<feature type="coiled-coil region" evidence="13">
    <location>
        <begin position="199"/>
        <end position="226"/>
    </location>
</feature>
<evidence type="ECO:0000256" key="8">
    <source>
        <dbReference type="ARBA" id="ARBA00023065"/>
    </source>
</evidence>
<keyword evidence="6 15" id="KW-1133">Transmembrane helix</keyword>
<evidence type="ECO:0000256" key="6">
    <source>
        <dbReference type="ARBA" id="ARBA00022989"/>
    </source>
</evidence>
<evidence type="ECO:0000256" key="5">
    <source>
        <dbReference type="ARBA" id="ARBA00022692"/>
    </source>
</evidence>
<evidence type="ECO:0000256" key="13">
    <source>
        <dbReference type="SAM" id="Coils"/>
    </source>
</evidence>
<evidence type="ECO:0000256" key="4">
    <source>
        <dbReference type="ARBA" id="ARBA00022461"/>
    </source>
</evidence>
<reference evidence="16" key="1">
    <citation type="submission" date="2020-11" db="EMBL/GenBank/DDBJ databases">
        <authorList>
            <person name="Tran Van P."/>
        </authorList>
    </citation>
    <scope>NUCLEOTIDE SEQUENCE</scope>
</reference>
<feature type="region of interest" description="Disordered" evidence="14">
    <location>
        <begin position="73"/>
        <end position="93"/>
    </location>
</feature>
<dbReference type="Gene3D" id="2.60.470.10">
    <property type="entry name" value="Acid-sensing ion channels like domains"/>
    <property type="match status" value="1"/>
</dbReference>
<feature type="region of interest" description="Disordered" evidence="14">
    <location>
        <begin position="598"/>
        <end position="617"/>
    </location>
</feature>
<proteinExistence type="inferred from homology"/>
<keyword evidence="5 12" id="KW-0812">Transmembrane</keyword>
<comment type="similarity">
    <text evidence="2 12">Belongs to the amiloride-sensitive sodium channel (TC 1.A.6) family.</text>
</comment>